<dbReference type="SUPFAM" id="SSF50685">
    <property type="entry name" value="Barwin-like endoglucanases"/>
    <property type="match status" value="1"/>
</dbReference>
<proteinExistence type="predicted"/>
<dbReference type="PANTHER" id="PTHR31836:SF28">
    <property type="entry name" value="SRCR DOMAIN-CONTAINING PROTEIN-RELATED"/>
    <property type="match status" value="1"/>
</dbReference>
<evidence type="ECO:0000256" key="1">
    <source>
        <dbReference type="ARBA" id="ARBA00022729"/>
    </source>
</evidence>
<dbReference type="AlphaFoldDB" id="A0A2S4PNE4"/>
<evidence type="ECO:0000313" key="4">
    <source>
        <dbReference type="EMBL" id="POS83553.1"/>
    </source>
</evidence>
<dbReference type="OrthoDB" id="623670at2759"/>
<dbReference type="InterPro" id="IPR051477">
    <property type="entry name" value="Expansin_CellWall"/>
</dbReference>
<keyword evidence="5" id="KW-1185">Reference proteome</keyword>
<dbReference type="InterPro" id="IPR036908">
    <property type="entry name" value="RlpA-like_sf"/>
</dbReference>
<dbReference type="PANTHER" id="PTHR31836">
    <property type="match status" value="1"/>
</dbReference>
<protein>
    <recommendedName>
        <fullName evidence="3">RlpA-like protein double-psi beta-barrel domain-containing protein</fullName>
    </recommendedName>
</protein>
<gene>
    <name evidence="4" type="ORF">EPUL_004392</name>
</gene>
<sequence length="122" mass="13057">MSSSYSLWMMHLWWLAYLTILNIPSVVAYRGKATWYNTGLGACGTNSNDDEMVIALPASIASSNCFKSVTLTNAARPVGPKIVATVVDKCMGCGGMDIDISPAAFKALNLGDLSAGKIYVDW</sequence>
<evidence type="ECO:0000313" key="5">
    <source>
        <dbReference type="Proteomes" id="UP000237438"/>
    </source>
</evidence>
<evidence type="ECO:0000256" key="2">
    <source>
        <dbReference type="SAM" id="SignalP"/>
    </source>
</evidence>
<feature type="signal peptide" evidence="2">
    <location>
        <begin position="1"/>
        <end position="28"/>
    </location>
</feature>
<dbReference type="EMBL" id="PEDP01001503">
    <property type="protein sequence ID" value="POS83553.1"/>
    <property type="molecule type" value="Genomic_DNA"/>
</dbReference>
<accession>A0A2S4PNE4</accession>
<organism evidence="4 5">
    <name type="scientific">Erysiphe pulchra</name>
    <dbReference type="NCBI Taxonomy" id="225359"/>
    <lineage>
        <taxon>Eukaryota</taxon>
        <taxon>Fungi</taxon>
        <taxon>Dikarya</taxon>
        <taxon>Ascomycota</taxon>
        <taxon>Pezizomycotina</taxon>
        <taxon>Leotiomycetes</taxon>
        <taxon>Erysiphales</taxon>
        <taxon>Erysiphaceae</taxon>
        <taxon>Erysiphe</taxon>
    </lineage>
</organism>
<comment type="caution">
    <text evidence="4">The sequence shown here is derived from an EMBL/GenBank/DDBJ whole genome shotgun (WGS) entry which is preliminary data.</text>
</comment>
<dbReference type="Gene3D" id="2.40.40.10">
    <property type="entry name" value="RlpA-like domain"/>
    <property type="match status" value="1"/>
</dbReference>
<reference evidence="4 5" key="1">
    <citation type="submission" date="2017-10" db="EMBL/GenBank/DDBJ databases">
        <title>Development of genomic resources for the powdery mildew, Erysiphe pulchra.</title>
        <authorList>
            <person name="Wadl P.A."/>
            <person name="Mack B.M."/>
            <person name="Moore G."/>
            <person name="Beltz S.B."/>
        </authorList>
    </citation>
    <scope>NUCLEOTIDE SEQUENCE [LARGE SCALE GENOMIC DNA]</scope>
    <source>
        <strain evidence="4">Cflorida</strain>
    </source>
</reference>
<dbReference type="STRING" id="225359.A0A2S4PNE4"/>
<name>A0A2S4PNE4_9PEZI</name>
<feature type="chain" id="PRO_5015485499" description="RlpA-like protein double-psi beta-barrel domain-containing protein" evidence="2">
    <location>
        <begin position="29"/>
        <end position="122"/>
    </location>
</feature>
<dbReference type="InterPro" id="IPR009009">
    <property type="entry name" value="RlpA-like_DPBB"/>
</dbReference>
<dbReference type="CDD" id="cd22191">
    <property type="entry name" value="DPBB_RlpA_EXP_N-like"/>
    <property type="match status" value="1"/>
</dbReference>
<keyword evidence="1 2" id="KW-0732">Signal</keyword>
<evidence type="ECO:0000259" key="3">
    <source>
        <dbReference type="Pfam" id="PF03330"/>
    </source>
</evidence>
<dbReference type="Pfam" id="PF03330">
    <property type="entry name" value="DPBB_1"/>
    <property type="match status" value="1"/>
</dbReference>
<dbReference type="Proteomes" id="UP000237438">
    <property type="component" value="Unassembled WGS sequence"/>
</dbReference>
<feature type="domain" description="RlpA-like protein double-psi beta-barrel" evidence="3">
    <location>
        <begin position="30"/>
        <end position="121"/>
    </location>
</feature>